<evidence type="ECO:0000313" key="6">
    <source>
        <dbReference type="Proteomes" id="UP001215503"/>
    </source>
</evidence>
<dbReference type="PROSITE" id="PS50977">
    <property type="entry name" value="HTH_TETR_2"/>
    <property type="match status" value="1"/>
</dbReference>
<organism evidence="5 6">
    <name type="scientific">Aquibaculum arenosum</name>
    <dbReference type="NCBI Taxonomy" id="3032591"/>
    <lineage>
        <taxon>Bacteria</taxon>
        <taxon>Pseudomonadati</taxon>
        <taxon>Pseudomonadota</taxon>
        <taxon>Alphaproteobacteria</taxon>
        <taxon>Rhodospirillales</taxon>
        <taxon>Rhodovibrionaceae</taxon>
        <taxon>Aquibaculum</taxon>
    </lineage>
</organism>
<reference evidence="5 6" key="1">
    <citation type="submission" date="2023-03" db="EMBL/GenBank/DDBJ databases">
        <title>Fodinicurvata sp. CAU 1616 isolated from sea sendiment.</title>
        <authorList>
            <person name="Kim W."/>
        </authorList>
    </citation>
    <scope>NUCLEOTIDE SEQUENCE [LARGE SCALE GENOMIC DNA]</scope>
    <source>
        <strain evidence="5 6">CAU 1616</strain>
    </source>
</reference>
<evidence type="ECO:0000256" key="1">
    <source>
        <dbReference type="ARBA" id="ARBA00023125"/>
    </source>
</evidence>
<gene>
    <name evidence="5" type="ORF">P2G67_03450</name>
</gene>
<dbReference type="SUPFAM" id="SSF48498">
    <property type="entry name" value="Tetracyclin repressor-like, C-terminal domain"/>
    <property type="match status" value="1"/>
</dbReference>
<keyword evidence="1 2" id="KW-0238">DNA-binding</keyword>
<feature type="domain" description="HTH tetR-type" evidence="4">
    <location>
        <begin position="8"/>
        <end position="68"/>
    </location>
</feature>
<dbReference type="Gene3D" id="1.10.357.10">
    <property type="entry name" value="Tetracycline Repressor, domain 2"/>
    <property type="match status" value="1"/>
</dbReference>
<sequence>MAARRPQKSNRDKIIDATLQLAAERPWSEVRLPDIAAASELPLRQIYEEFGSRSEILAAFSRRLDAEVLGEEEMNAEIVDESPRDRLFEVLMRRFEAMQPHRAALSSILACYSCQPTDSLSALPQLGRSMAWMLTAAGISAEGWRGILRIKGVSAIWLATLRVWLKDDSEDMAKTMAALDRNLRRAEDLISRLPRRRRRAYAEDAGAGAEASADPGPEAPGPEAPSGAPA</sequence>
<protein>
    <submittedName>
        <fullName evidence="5">TetR family transcriptional regulator</fullName>
    </submittedName>
</protein>
<feature type="DNA-binding region" description="H-T-H motif" evidence="2">
    <location>
        <begin position="31"/>
        <end position="50"/>
    </location>
</feature>
<evidence type="ECO:0000313" key="5">
    <source>
        <dbReference type="EMBL" id="MDF2095026.1"/>
    </source>
</evidence>
<feature type="region of interest" description="Disordered" evidence="3">
    <location>
        <begin position="197"/>
        <end position="230"/>
    </location>
</feature>
<evidence type="ECO:0000256" key="3">
    <source>
        <dbReference type="SAM" id="MobiDB-lite"/>
    </source>
</evidence>
<dbReference type="RefSeq" id="WP_275820051.1">
    <property type="nucleotide sequence ID" value="NZ_JARHUD010000002.1"/>
</dbReference>
<comment type="caution">
    <text evidence="5">The sequence shown here is derived from an EMBL/GenBank/DDBJ whole genome shotgun (WGS) entry which is preliminary data.</text>
</comment>
<name>A0ABT5YJA7_9PROT</name>
<dbReference type="Proteomes" id="UP001215503">
    <property type="component" value="Unassembled WGS sequence"/>
</dbReference>
<keyword evidence="6" id="KW-1185">Reference proteome</keyword>
<dbReference type="Pfam" id="PF00440">
    <property type="entry name" value="TetR_N"/>
    <property type="match status" value="1"/>
</dbReference>
<dbReference type="InterPro" id="IPR001647">
    <property type="entry name" value="HTH_TetR"/>
</dbReference>
<accession>A0ABT5YJA7</accession>
<dbReference type="EMBL" id="JARHUD010000002">
    <property type="protein sequence ID" value="MDF2095026.1"/>
    <property type="molecule type" value="Genomic_DNA"/>
</dbReference>
<evidence type="ECO:0000259" key="4">
    <source>
        <dbReference type="PROSITE" id="PS50977"/>
    </source>
</evidence>
<dbReference type="SUPFAM" id="SSF46689">
    <property type="entry name" value="Homeodomain-like"/>
    <property type="match status" value="1"/>
</dbReference>
<dbReference type="InterPro" id="IPR009057">
    <property type="entry name" value="Homeodomain-like_sf"/>
</dbReference>
<feature type="compositionally biased region" description="Low complexity" evidence="3">
    <location>
        <begin position="203"/>
        <end position="216"/>
    </location>
</feature>
<evidence type="ECO:0000256" key="2">
    <source>
        <dbReference type="PROSITE-ProRule" id="PRU00335"/>
    </source>
</evidence>
<dbReference type="InterPro" id="IPR036271">
    <property type="entry name" value="Tet_transcr_reg_TetR-rel_C_sf"/>
</dbReference>
<proteinExistence type="predicted"/>